<keyword evidence="3 7" id="KW-0813">Transport</keyword>
<dbReference type="GO" id="GO:0006612">
    <property type="term" value="P:protein targeting to membrane"/>
    <property type="evidence" value="ECO:0007669"/>
    <property type="project" value="TreeGrafter"/>
</dbReference>
<dbReference type="GO" id="GO:0043162">
    <property type="term" value="P:ubiquitin-dependent protein catabolic process via the multivesicular body sorting pathway"/>
    <property type="evidence" value="ECO:0007669"/>
    <property type="project" value="TreeGrafter"/>
</dbReference>
<dbReference type="Pfam" id="PF07200">
    <property type="entry name" value="Mod_r"/>
    <property type="match status" value="1"/>
</dbReference>
<dbReference type="PANTHER" id="PTHR13678:SF27">
    <property type="entry name" value="LD45836P"/>
    <property type="match status" value="1"/>
</dbReference>
<dbReference type="Proteomes" id="UP001431783">
    <property type="component" value="Unassembled WGS sequence"/>
</dbReference>
<keyword evidence="10" id="KW-1185">Reference proteome</keyword>
<evidence type="ECO:0000256" key="4">
    <source>
        <dbReference type="ARBA" id="ARBA00022753"/>
    </source>
</evidence>
<dbReference type="Gene3D" id="1.10.287.660">
    <property type="entry name" value="Helix hairpin bin"/>
    <property type="match status" value="1"/>
</dbReference>
<proteinExistence type="inferred from homology"/>
<keyword evidence="5 7" id="KW-0653">Protein transport</keyword>
<feature type="domain" description="VPS37 C-terminal" evidence="8">
    <location>
        <begin position="93"/>
        <end position="182"/>
    </location>
</feature>
<dbReference type="AlphaFoldDB" id="A0AAW1TTS1"/>
<dbReference type="GO" id="GO:0000813">
    <property type="term" value="C:ESCRT I complex"/>
    <property type="evidence" value="ECO:0007669"/>
    <property type="project" value="UniProtKB-ARBA"/>
</dbReference>
<dbReference type="GO" id="GO:0006623">
    <property type="term" value="P:protein targeting to vacuole"/>
    <property type="evidence" value="ECO:0007669"/>
    <property type="project" value="TreeGrafter"/>
</dbReference>
<name>A0AAW1TTS1_9CUCU</name>
<dbReference type="GO" id="GO:0031902">
    <property type="term" value="C:late endosome membrane"/>
    <property type="evidence" value="ECO:0007669"/>
    <property type="project" value="UniProtKB-SubCell"/>
</dbReference>
<comment type="subcellular location">
    <subcellularLocation>
        <location evidence="1">Late endosome membrane</location>
        <topology evidence="1">Peripheral membrane protein</topology>
    </subcellularLocation>
</comment>
<evidence type="ECO:0000259" key="8">
    <source>
        <dbReference type="PROSITE" id="PS51314"/>
    </source>
</evidence>
<dbReference type="PROSITE" id="PS51314">
    <property type="entry name" value="VPS37_C"/>
    <property type="match status" value="1"/>
</dbReference>
<dbReference type="PANTHER" id="PTHR13678">
    <property type="entry name" value="VACUOLAR PROTEIN SORTING-ASSOCIATED PROTEIN 37"/>
    <property type="match status" value="1"/>
</dbReference>
<comment type="caution">
    <text evidence="9">The sequence shown here is derived from an EMBL/GenBank/DDBJ whole genome shotgun (WGS) entry which is preliminary data.</text>
</comment>
<evidence type="ECO:0000256" key="1">
    <source>
        <dbReference type="ARBA" id="ARBA00004633"/>
    </source>
</evidence>
<evidence type="ECO:0000256" key="3">
    <source>
        <dbReference type="ARBA" id="ARBA00022448"/>
    </source>
</evidence>
<dbReference type="InterPro" id="IPR009851">
    <property type="entry name" value="Mod_r"/>
</dbReference>
<evidence type="ECO:0000256" key="7">
    <source>
        <dbReference type="PROSITE-ProRule" id="PRU00646"/>
    </source>
</evidence>
<reference evidence="9 10" key="1">
    <citation type="submission" date="2023-03" db="EMBL/GenBank/DDBJ databases">
        <title>Genome insight into feeding habits of ladybird beetles.</title>
        <authorList>
            <person name="Li H.-S."/>
            <person name="Huang Y.-H."/>
            <person name="Pang H."/>
        </authorList>
    </citation>
    <scope>NUCLEOTIDE SEQUENCE [LARGE SCALE GENOMIC DNA]</scope>
    <source>
        <strain evidence="9">SYSU_2023b</strain>
        <tissue evidence="9">Whole body</tissue>
    </source>
</reference>
<gene>
    <name evidence="9" type="ORF">WA026_015256</name>
</gene>
<accession>A0AAW1TTS1</accession>
<evidence type="ECO:0000313" key="9">
    <source>
        <dbReference type="EMBL" id="KAK9872010.1"/>
    </source>
</evidence>
<dbReference type="InterPro" id="IPR029012">
    <property type="entry name" value="Helix_hairpin_bin_sf"/>
</dbReference>
<evidence type="ECO:0000256" key="6">
    <source>
        <dbReference type="ARBA" id="ARBA00025010"/>
    </source>
</evidence>
<evidence type="ECO:0000313" key="10">
    <source>
        <dbReference type="Proteomes" id="UP001431783"/>
    </source>
</evidence>
<organism evidence="9 10">
    <name type="scientific">Henosepilachna vigintioctopunctata</name>
    <dbReference type="NCBI Taxonomy" id="420089"/>
    <lineage>
        <taxon>Eukaryota</taxon>
        <taxon>Metazoa</taxon>
        <taxon>Ecdysozoa</taxon>
        <taxon>Arthropoda</taxon>
        <taxon>Hexapoda</taxon>
        <taxon>Insecta</taxon>
        <taxon>Pterygota</taxon>
        <taxon>Neoptera</taxon>
        <taxon>Endopterygota</taxon>
        <taxon>Coleoptera</taxon>
        <taxon>Polyphaga</taxon>
        <taxon>Cucujiformia</taxon>
        <taxon>Coccinelloidea</taxon>
        <taxon>Coccinellidae</taxon>
        <taxon>Epilachninae</taxon>
        <taxon>Epilachnini</taxon>
        <taxon>Henosepilachna</taxon>
    </lineage>
</organism>
<protein>
    <recommendedName>
        <fullName evidence="8">VPS37 C-terminal domain-containing protein</fullName>
    </recommendedName>
</protein>
<comment type="function">
    <text evidence="6">Component of the ESCRT-I complex, a regulator of vesicular trafficking process. Required for the sorting of endocytic ubiquitinated cargos into multivesicular bodies. May be involved in cell growth and differentiation.</text>
</comment>
<keyword evidence="4" id="KW-0967">Endosome</keyword>
<evidence type="ECO:0000256" key="2">
    <source>
        <dbReference type="ARBA" id="ARBA00007617"/>
    </source>
</evidence>
<sequence>MSFSVLQSDCKRLTATLEDLSNHELDQILNNDEKIEEILSEADQIYLKELQNEKETVMATNESLAEINLAREPELIEGREKLLAKSAEGEAISKKVEEKLQLIRNKNGDLSLETALALLRTAASEMEEESDGVAKKFMDEGGDLEDFLDQFLAKRKIMHLRLVKADKMSKILQRGDPTMNNMSSYPNPPPLSINSSYFPGIPSNVPPPSVPYPVGPLNMPMPPPYSNLNYFQNHY</sequence>
<comment type="similarity">
    <text evidence="2">Belongs to the VPS37 family.</text>
</comment>
<dbReference type="EMBL" id="JARQZJ010000008">
    <property type="protein sequence ID" value="KAK9872010.1"/>
    <property type="molecule type" value="Genomic_DNA"/>
</dbReference>
<evidence type="ECO:0000256" key="5">
    <source>
        <dbReference type="ARBA" id="ARBA00022927"/>
    </source>
</evidence>